<dbReference type="Pfam" id="PF13472">
    <property type="entry name" value="Lipase_GDSL_2"/>
    <property type="match status" value="1"/>
</dbReference>
<feature type="domain" description="SGNH hydrolase-type esterase" evidence="1">
    <location>
        <begin position="28"/>
        <end position="202"/>
    </location>
</feature>
<dbReference type="GO" id="GO:0016787">
    <property type="term" value="F:hydrolase activity"/>
    <property type="evidence" value="ECO:0007669"/>
    <property type="project" value="UniProtKB-KW"/>
</dbReference>
<reference evidence="2 3" key="2">
    <citation type="submission" date="2019-09" db="EMBL/GenBank/DDBJ databases">
        <authorList>
            <person name="Jin C."/>
        </authorList>
    </citation>
    <scope>NUCLEOTIDE SEQUENCE [LARGE SCALE GENOMIC DNA]</scope>
    <source>
        <strain evidence="2 3">BN130099</strain>
    </source>
</reference>
<protein>
    <submittedName>
        <fullName evidence="2">SGNH/GDSL hydrolase family protein</fullName>
    </submittedName>
</protein>
<keyword evidence="2" id="KW-0378">Hydrolase</keyword>
<dbReference type="AlphaFoldDB" id="A0A5B1LNH0"/>
<dbReference type="InterPro" id="IPR013830">
    <property type="entry name" value="SGNH_hydro"/>
</dbReference>
<evidence type="ECO:0000259" key="1">
    <source>
        <dbReference type="Pfam" id="PF13472"/>
    </source>
</evidence>
<dbReference type="InterPro" id="IPR053140">
    <property type="entry name" value="GDSL_Rv0518-like"/>
</dbReference>
<name>A0A5B1LNH0_9ACTN</name>
<evidence type="ECO:0000313" key="3">
    <source>
        <dbReference type="Proteomes" id="UP000325003"/>
    </source>
</evidence>
<evidence type="ECO:0000313" key="2">
    <source>
        <dbReference type="EMBL" id="KAA1421658.1"/>
    </source>
</evidence>
<dbReference type="SUPFAM" id="SSF52266">
    <property type="entry name" value="SGNH hydrolase"/>
    <property type="match status" value="1"/>
</dbReference>
<dbReference type="PANTHER" id="PTHR43784:SF2">
    <property type="entry name" value="GDSL-LIKE LIPASE_ACYLHYDROLASE, PUTATIVE (AFU_ORTHOLOGUE AFUA_2G00820)-RELATED"/>
    <property type="match status" value="1"/>
</dbReference>
<dbReference type="InterPro" id="IPR036514">
    <property type="entry name" value="SGNH_hydro_sf"/>
</dbReference>
<gene>
    <name evidence="2" type="ORF">F0U44_05115</name>
</gene>
<reference evidence="2 3" key="1">
    <citation type="submission" date="2019-09" db="EMBL/GenBank/DDBJ databases">
        <title>Nocardioides panacisoli sp. nov., isolated from the soil of a ginseng field.</title>
        <authorList>
            <person name="Cho C."/>
        </authorList>
    </citation>
    <scope>NUCLEOTIDE SEQUENCE [LARGE SCALE GENOMIC DNA]</scope>
    <source>
        <strain evidence="2 3">BN130099</strain>
    </source>
</reference>
<accession>A0A5B1LNH0</accession>
<dbReference type="PANTHER" id="PTHR43784">
    <property type="entry name" value="GDSL-LIKE LIPASE/ACYLHYDROLASE, PUTATIVE (AFU_ORTHOLOGUE AFUA_2G00820)-RELATED"/>
    <property type="match status" value="1"/>
</dbReference>
<dbReference type="Proteomes" id="UP000325003">
    <property type="component" value="Unassembled WGS sequence"/>
</dbReference>
<comment type="caution">
    <text evidence="2">The sequence shown here is derived from an EMBL/GenBank/DDBJ whole genome shotgun (WGS) entry which is preliminary data.</text>
</comment>
<sequence length="273" mass="29585">MSTAIETCVRRTGPPAHNGGVSFQRYVALGDSFTEGVGDADPTRPNGWRGWADRVAEALAAESKDFGYANLAIRGRKLPGIIEEQVEPAIALAPDLVTIHGGGNDVLRPKVDLDGLAATYDEAVGRLAASGARVVMFTVADPGLNSVMKLIRGRTAIFNEWVREIAEKHDATVVDCWRMRGWKVAEIMDEDRLHLNPVGHQAIAIAVLDRLGVTHDLTPLAVPAAHELPRREQRQADLAWARTHLAPWVGRRITGRSSGDGVLPKRPELAPIG</sequence>
<dbReference type="Gene3D" id="3.40.50.1110">
    <property type="entry name" value="SGNH hydrolase"/>
    <property type="match status" value="1"/>
</dbReference>
<organism evidence="2 3">
    <name type="scientific">Nocardioides humilatus</name>
    <dbReference type="NCBI Taxonomy" id="2607660"/>
    <lineage>
        <taxon>Bacteria</taxon>
        <taxon>Bacillati</taxon>
        <taxon>Actinomycetota</taxon>
        <taxon>Actinomycetes</taxon>
        <taxon>Propionibacteriales</taxon>
        <taxon>Nocardioidaceae</taxon>
        <taxon>Nocardioides</taxon>
    </lineage>
</organism>
<dbReference type="EMBL" id="VUJV01000001">
    <property type="protein sequence ID" value="KAA1421658.1"/>
    <property type="molecule type" value="Genomic_DNA"/>
</dbReference>
<keyword evidence="3" id="KW-1185">Reference proteome</keyword>
<dbReference type="CDD" id="cd01832">
    <property type="entry name" value="SGNH_hydrolase_like_1"/>
    <property type="match status" value="1"/>
</dbReference>
<proteinExistence type="predicted"/>